<feature type="compositionally biased region" description="Polar residues" evidence="1">
    <location>
        <begin position="385"/>
        <end position="396"/>
    </location>
</feature>
<feature type="compositionally biased region" description="Low complexity" evidence="1">
    <location>
        <begin position="84"/>
        <end position="143"/>
    </location>
</feature>
<gene>
    <name evidence="3" type="ORF">V865_005434</name>
</gene>
<feature type="region of interest" description="Disordered" evidence="1">
    <location>
        <begin position="356"/>
        <end position="426"/>
    </location>
</feature>
<keyword evidence="2" id="KW-1133">Transmembrane helix</keyword>
<name>A0AAX4KLN1_9TREE</name>
<proteinExistence type="predicted"/>
<dbReference type="KEGG" id="ker:91104235"/>
<dbReference type="Proteomes" id="UP001358614">
    <property type="component" value="Chromosome 1"/>
</dbReference>
<evidence type="ECO:0000313" key="3">
    <source>
        <dbReference type="EMBL" id="WWD07336.1"/>
    </source>
</evidence>
<protein>
    <recommendedName>
        <fullName evidence="5">REJ domain-containing protein</fullName>
    </recommendedName>
</protein>
<keyword evidence="2" id="KW-0812">Transmembrane</keyword>
<dbReference type="GeneID" id="91104235"/>
<feature type="transmembrane region" description="Helical" evidence="2">
    <location>
        <begin position="182"/>
        <end position="205"/>
    </location>
</feature>
<feature type="compositionally biased region" description="Gly residues" evidence="1">
    <location>
        <begin position="359"/>
        <end position="372"/>
    </location>
</feature>
<sequence length="426" mass="41263">MAETSPDPDAGTSADASSSVAASSAASSAVVSPSEGTTSPPAQSSTSSAPPAESSSSTTSSEPAESSTSSEGGASSANPSSSQGTTSPAPGASSSANPTSGQSSASVSESASVTAAPGSSSGASGSAASASATSVPAGSQSVSGGSTVVYVTVTDANGSVVVTPTATVGAGSSSGGGSNTGAIVGGVVGGVVGLALIGILLWFLLKRRRSNRDEFDDMMFDPGRPEHQAPIDLGQEGNDPTVEPYYTPGVASTTQSPEMAQYPRSAVTSSDGGYGPQDVSRGPSTGTSAGFAGRGAGGYDMQNLATMPMPTAHPTGIAPHPEIGAGAGAAAGGLAAGGMSAKQREAYQESQRFRVQNQGGYGGPAAGPGPAGASGSNQLAPPMSPTETSTSDQVTVHQDGGRVQDEEEPSYGAEIPPTYDSIGRRE</sequence>
<reference evidence="3 4" key="1">
    <citation type="submission" date="2024-01" db="EMBL/GenBank/DDBJ databases">
        <title>Comparative genomics of Cryptococcus and Kwoniella reveals pathogenesis evolution and contrasting modes of karyotype evolution via chromosome fusion or intercentromeric recombination.</title>
        <authorList>
            <person name="Coelho M.A."/>
            <person name="David-Palma M."/>
            <person name="Shea T."/>
            <person name="Bowers K."/>
            <person name="McGinley-Smith S."/>
            <person name="Mohammad A.W."/>
            <person name="Gnirke A."/>
            <person name="Yurkov A.M."/>
            <person name="Nowrousian M."/>
            <person name="Sun S."/>
            <person name="Cuomo C.A."/>
            <person name="Heitman J."/>
        </authorList>
    </citation>
    <scope>NUCLEOTIDE SEQUENCE [LARGE SCALE GENOMIC DNA]</scope>
    <source>
        <strain evidence="3 4">PYCC6329</strain>
    </source>
</reference>
<evidence type="ECO:0008006" key="5">
    <source>
        <dbReference type="Google" id="ProtNLM"/>
    </source>
</evidence>
<keyword evidence="2" id="KW-0472">Membrane</keyword>
<dbReference type="EMBL" id="CP144089">
    <property type="protein sequence ID" value="WWD07336.1"/>
    <property type="molecule type" value="Genomic_DNA"/>
</dbReference>
<evidence type="ECO:0000256" key="1">
    <source>
        <dbReference type="SAM" id="MobiDB-lite"/>
    </source>
</evidence>
<organism evidence="3 4">
    <name type="scientific">Kwoniella europaea PYCC6329</name>
    <dbReference type="NCBI Taxonomy" id="1423913"/>
    <lineage>
        <taxon>Eukaryota</taxon>
        <taxon>Fungi</taxon>
        <taxon>Dikarya</taxon>
        <taxon>Basidiomycota</taxon>
        <taxon>Agaricomycotina</taxon>
        <taxon>Tremellomycetes</taxon>
        <taxon>Tremellales</taxon>
        <taxon>Cryptococcaceae</taxon>
        <taxon>Kwoniella</taxon>
    </lineage>
</organism>
<evidence type="ECO:0000256" key="2">
    <source>
        <dbReference type="SAM" id="Phobius"/>
    </source>
</evidence>
<feature type="compositionally biased region" description="Low complexity" evidence="1">
    <location>
        <begin position="1"/>
        <end position="77"/>
    </location>
</feature>
<feature type="region of interest" description="Disordered" evidence="1">
    <location>
        <begin position="251"/>
        <end position="289"/>
    </location>
</feature>
<dbReference type="AlphaFoldDB" id="A0AAX4KLN1"/>
<evidence type="ECO:0000313" key="4">
    <source>
        <dbReference type="Proteomes" id="UP001358614"/>
    </source>
</evidence>
<keyword evidence="4" id="KW-1185">Reference proteome</keyword>
<dbReference type="RefSeq" id="XP_066085303.1">
    <property type="nucleotide sequence ID" value="XM_066229206.1"/>
</dbReference>
<accession>A0AAX4KLN1</accession>
<feature type="region of interest" description="Disordered" evidence="1">
    <location>
        <begin position="1"/>
        <end position="143"/>
    </location>
</feature>